<dbReference type="InterPro" id="IPR050971">
    <property type="entry name" value="Cadherin-domain_protein"/>
</dbReference>
<evidence type="ECO:0000256" key="9">
    <source>
        <dbReference type="ARBA" id="ARBA00023180"/>
    </source>
</evidence>
<dbReference type="GO" id="GO:0005911">
    <property type="term" value="C:cell-cell junction"/>
    <property type="evidence" value="ECO:0007669"/>
    <property type="project" value="TreeGrafter"/>
</dbReference>
<evidence type="ECO:0000256" key="5">
    <source>
        <dbReference type="ARBA" id="ARBA00022837"/>
    </source>
</evidence>
<keyword evidence="2" id="KW-0245">EGF-like domain</keyword>
<accession>A0A1I7T8F6</accession>
<dbReference type="Gene3D" id="2.60.40.60">
    <property type="entry name" value="Cadherins"/>
    <property type="match status" value="5"/>
</dbReference>
<feature type="domain" description="Cadherin" evidence="11">
    <location>
        <begin position="6"/>
        <end position="59"/>
    </location>
</feature>
<evidence type="ECO:0000256" key="2">
    <source>
        <dbReference type="ARBA" id="ARBA00022536"/>
    </source>
</evidence>
<dbReference type="GO" id="GO:0007163">
    <property type="term" value="P:establishment or maintenance of cell polarity"/>
    <property type="evidence" value="ECO:0007669"/>
    <property type="project" value="UniProtKB-ARBA"/>
</dbReference>
<dbReference type="STRING" id="1561998.A0A1I7T8F6"/>
<sequence>MEDKIRVEPSSGNVIVMEPLDFETARRIRAVVQVQQANMKSFATFLVNINDENDNSPYFVDHTLWAFVDQNDSTDDVLATLTAFDKDSGENGIVTYSIISGNEESLFKIDDHSGEVRLAHPLNPDHVVSILRIRASDSAANSLKDEMTLHIQSSAFAPETAKFEKKIYQTTIHDSTRPGTPVLVLNVLHHGTVSYKLEPNCSFFEVHTLSGAVHLASWLTKEKHRKSIECIAFVENNDGEQDMTKIVAKIIRTNQHSPIFRKQVYRGFIRENMPPGSSVLSKNQLPLVVSATDEDSGSNGLVGYRILSAGDEEMFVVDQFSGAIRTQKTLDFETRKEYSFYLQAFDLGQPPRRSLLPSLVVVTVIDDNDEPPRFSSESIDVSVLLPTANDVLIGGQTAIDVDSIGSLRYFIKDQTVPYYVDSKTGNVFVKNAKLVTNEKKKCNVEIFVTDGKHSASYTMRVSTSSAENPKFRFRKQEYHAKCH</sequence>
<evidence type="ECO:0000256" key="8">
    <source>
        <dbReference type="ARBA" id="ARBA00023136"/>
    </source>
</evidence>
<dbReference type="PANTHER" id="PTHR24025">
    <property type="entry name" value="DESMOGLEIN FAMILY MEMBER"/>
    <property type="match status" value="1"/>
</dbReference>
<comment type="subcellular location">
    <subcellularLocation>
        <location evidence="1">Membrane</location>
    </subcellularLocation>
</comment>
<proteinExistence type="predicted"/>
<dbReference type="GO" id="GO:0007156">
    <property type="term" value="P:homophilic cell adhesion via plasma membrane adhesion molecules"/>
    <property type="evidence" value="ECO:0007669"/>
    <property type="project" value="InterPro"/>
</dbReference>
<keyword evidence="5 10" id="KW-0106">Calcium</keyword>
<dbReference type="PANTHER" id="PTHR24025:SF23">
    <property type="entry name" value="NEURAL-CADHERIN"/>
    <property type="match status" value="1"/>
</dbReference>
<keyword evidence="4" id="KW-0677">Repeat</keyword>
<keyword evidence="9" id="KW-0325">Glycoprotein</keyword>
<dbReference type="InterPro" id="IPR002126">
    <property type="entry name" value="Cadherin-like_dom"/>
</dbReference>
<dbReference type="InterPro" id="IPR020894">
    <property type="entry name" value="Cadherin_CS"/>
</dbReference>
<dbReference type="Proteomes" id="UP000095282">
    <property type="component" value="Unplaced"/>
</dbReference>
<dbReference type="GO" id="GO:0005509">
    <property type="term" value="F:calcium ion binding"/>
    <property type="evidence" value="ECO:0007669"/>
    <property type="project" value="UniProtKB-UniRule"/>
</dbReference>
<evidence type="ECO:0000256" key="3">
    <source>
        <dbReference type="ARBA" id="ARBA00022692"/>
    </source>
</evidence>
<dbReference type="WBParaSite" id="Csp11.Scaffold544.g3435.t1">
    <property type="protein sequence ID" value="Csp11.Scaffold544.g3435.t1"/>
    <property type="gene ID" value="Csp11.Scaffold544.g3435"/>
</dbReference>
<dbReference type="PROSITE" id="PS00232">
    <property type="entry name" value="CADHERIN_1"/>
    <property type="match status" value="1"/>
</dbReference>
<reference evidence="13" key="1">
    <citation type="submission" date="2016-11" db="UniProtKB">
        <authorList>
            <consortium name="WormBaseParasite"/>
        </authorList>
    </citation>
    <scope>IDENTIFICATION</scope>
</reference>
<feature type="domain" description="Cadherin" evidence="11">
    <location>
        <begin position="261"/>
        <end position="374"/>
    </location>
</feature>
<evidence type="ECO:0000256" key="6">
    <source>
        <dbReference type="ARBA" id="ARBA00022889"/>
    </source>
</evidence>
<evidence type="ECO:0000259" key="11">
    <source>
        <dbReference type="PROSITE" id="PS50268"/>
    </source>
</evidence>
<evidence type="ECO:0000256" key="7">
    <source>
        <dbReference type="ARBA" id="ARBA00022989"/>
    </source>
</evidence>
<keyword evidence="7" id="KW-1133">Transmembrane helix</keyword>
<evidence type="ECO:0000256" key="1">
    <source>
        <dbReference type="ARBA" id="ARBA00004370"/>
    </source>
</evidence>
<feature type="domain" description="Cadherin" evidence="11">
    <location>
        <begin position="68"/>
        <end position="183"/>
    </location>
</feature>
<dbReference type="SUPFAM" id="SSF49313">
    <property type="entry name" value="Cadherin-like"/>
    <property type="match status" value="4"/>
</dbReference>
<evidence type="ECO:0000313" key="12">
    <source>
        <dbReference type="Proteomes" id="UP000095282"/>
    </source>
</evidence>
<keyword evidence="3" id="KW-0812">Transmembrane</keyword>
<dbReference type="CDD" id="cd11304">
    <property type="entry name" value="Cadherin_repeat"/>
    <property type="match status" value="2"/>
</dbReference>
<dbReference type="eggNOG" id="KOG1219">
    <property type="taxonomic scope" value="Eukaryota"/>
</dbReference>
<evidence type="ECO:0000256" key="4">
    <source>
        <dbReference type="ARBA" id="ARBA00022737"/>
    </source>
</evidence>
<evidence type="ECO:0000256" key="10">
    <source>
        <dbReference type="PROSITE-ProRule" id="PRU00043"/>
    </source>
</evidence>
<evidence type="ECO:0000313" key="13">
    <source>
        <dbReference type="WBParaSite" id="Csp11.Scaffold544.g3435.t1"/>
    </source>
</evidence>
<keyword evidence="8" id="KW-0472">Membrane</keyword>
<name>A0A1I7T8F6_9PELO</name>
<dbReference type="FunFam" id="2.60.40.60:FF:000116">
    <property type="entry name" value="Dachsous cadherin-related 2"/>
    <property type="match status" value="1"/>
</dbReference>
<dbReference type="AlphaFoldDB" id="A0A1I7T8F6"/>
<dbReference type="SMART" id="SM00112">
    <property type="entry name" value="CA"/>
    <property type="match status" value="3"/>
</dbReference>
<organism evidence="12 13">
    <name type="scientific">Caenorhabditis tropicalis</name>
    <dbReference type="NCBI Taxonomy" id="1561998"/>
    <lineage>
        <taxon>Eukaryota</taxon>
        <taxon>Metazoa</taxon>
        <taxon>Ecdysozoa</taxon>
        <taxon>Nematoda</taxon>
        <taxon>Chromadorea</taxon>
        <taxon>Rhabditida</taxon>
        <taxon>Rhabditina</taxon>
        <taxon>Rhabditomorpha</taxon>
        <taxon>Rhabditoidea</taxon>
        <taxon>Rhabditidae</taxon>
        <taxon>Peloderinae</taxon>
        <taxon>Caenorhabditis</taxon>
    </lineage>
</organism>
<dbReference type="GO" id="GO:0005886">
    <property type="term" value="C:plasma membrane"/>
    <property type="evidence" value="ECO:0007669"/>
    <property type="project" value="InterPro"/>
</dbReference>
<keyword evidence="12" id="KW-1185">Reference proteome</keyword>
<dbReference type="Pfam" id="PF00028">
    <property type="entry name" value="Cadherin"/>
    <property type="match status" value="2"/>
</dbReference>
<dbReference type="FunFam" id="2.60.40.60:FF:000020">
    <property type="entry name" value="Dachsous cadherin-related 1b"/>
    <property type="match status" value="1"/>
</dbReference>
<dbReference type="PROSITE" id="PS50268">
    <property type="entry name" value="CADHERIN_2"/>
    <property type="match status" value="3"/>
</dbReference>
<dbReference type="PRINTS" id="PR00205">
    <property type="entry name" value="CADHERIN"/>
</dbReference>
<protein>
    <submittedName>
        <fullName evidence="13">Protocadherin Fat 1</fullName>
    </submittedName>
</protein>
<dbReference type="GO" id="GO:0007411">
    <property type="term" value="P:axon guidance"/>
    <property type="evidence" value="ECO:0007669"/>
    <property type="project" value="UniProtKB-ARBA"/>
</dbReference>
<keyword evidence="6" id="KW-0130">Cell adhesion</keyword>
<dbReference type="InterPro" id="IPR015919">
    <property type="entry name" value="Cadherin-like_sf"/>
</dbReference>